<evidence type="ECO:0000313" key="3">
    <source>
        <dbReference type="EMBL" id="CAK0905695.1"/>
    </source>
</evidence>
<dbReference type="Proteomes" id="UP001189429">
    <property type="component" value="Unassembled WGS sequence"/>
</dbReference>
<feature type="non-terminal residue" evidence="3">
    <location>
        <position position="180"/>
    </location>
</feature>
<comment type="caution">
    <text evidence="3">The sequence shown here is derived from an EMBL/GenBank/DDBJ whole genome shotgun (WGS) entry which is preliminary data.</text>
</comment>
<sequence length="180" mass="18502">MSRFHRDGYVEVSGAPAAFATRPAAPRGRGAPPPFDGPARREAGLVGGVASMLGLGGGPGTTSRTLERRAGSPSTGAGCGSYSAGWIEPEGTHQRTMWSYVGEGRGGYEQVCSYNFVGDGVGSYAPETVSTPYGAKPGSRAVCLCLTLAVLLGSLLALWLLHSRAAPEPVADLQVRCFGG</sequence>
<feature type="region of interest" description="Disordered" evidence="1">
    <location>
        <begin position="54"/>
        <end position="77"/>
    </location>
</feature>
<keyword evidence="2" id="KW-0812">Transmembrane</keyword>
<keyword evidence="2" id="KW-0472">Membrane</keyword>
<organism evidence="3 4">
    <name type="scientific">Prorocentrum cordatum</name>
    <dbReference type="NCBI Taxonomy" id="2364126"/>
    <lineage>
        <taxon>Eukaryota</taxon>
        <taxon>Sar</taxon>
        <taxon>Alveolata</taxon>
        <taxon>Dinophyceae</taxon>
        <taxon>Prorocentrales</taxon>
        <taxon>Prorocentraceae</taxon>
        <taxon>Prorocentrum</taxon>
    </lineage>
</organism>
<proteinExistence type="predicted"/>
<keyword evidence="4" id="KW-1185">Reference proteome</keyword>
<accession>A0ABN9Y437</accession>
<gene>
    <name evidence="3" type="ORF">PCOR1329_LOCUS81291</name>
</gene>
<evidence type="ECO:0000313" key="4">
    <source>
        <dbReference type="Proteomes" id="UP001189429"/>
    </source>
</evidence>
<evidence type="ECO:0000256" key="1">
    <source>
        <dbReference type="SAM" id="MobiDB-lite"/>
    </source>
</evidence>
<evidence type="ECO:0000256" key="2">
    <source>
        <dbReference type="SAM" id="Phobius"/>
    </source>
</evidence>
<reference evidence="3" key="1">
    <citation type="submission" date="2023-10" db="EMBL/GenBank/DDBJ databases">
        <authorList>
            <person name="Chen Y."/>
            <person name="Shah S."/>
            <person name="Dougan E. K."/>
            <person name="Thang M."/>
            <person name="Chan C."/>
        </authorList>
    </citation>
    <scope>NUCLEOTIDE SEQUENCE [LARGE SCALE GENOMIC DNA]</scope>
</reference>
<name>A0ABN9Y437_9DINO</name>
<dbReference type="EMBL" id="CAUYUJ010021595">
    <property type="protein sequence ID" value="CAK0905695.1"/>
    <property type="molecule type" value="Genomic_DNA"/>
</dbReference>
<protein>
    <submittedName>
        <fullName evidence="3">Uncharacterized protein</fullName>
    </submittedName>
</protein>
<keyword evidence="2" id="KW-1133">Transmembrane helix</keyword>
<feature type="transmembrane region" description="Helical" evidence="2">
    <location>
        <begin position="141"/>
        <end position="161"/>
    </location>
</feature>